<keyword evidence="2" id="KW-1185">Reference proteome</keyword>
<evidence type="ECO:0000313" key="2">
    <source>
        <dbReference type="Proteomes" id="UP001500420"/>
    </source>
</evidence>
<dbReference type="Proteomes" id="UP001500420">
    <property type="component" value="Unassembled WGS sequence"/>
</dbReference>
<dbReference type="RefSeq" id="WP_343774833.1">
    <property type="nucleotide sequence ID" value="NZ_BAAADV010000007.1"/>
</dbReference>
<reference evidence="1 2" key="1">
    <citation type="journal article" date="2019" name="Int. J. Syst. Evol. Microbiol.">
        <title>The Global Catalogue of Microorganisms (GCM) 10K type strain sequencing project: providing services to taxonomists for standard genome sequencing and annotation.</title>
        <authorList>
            <consortium name="The Broad Institute Genomics Platform"/>
            <consortium name="The Broad Institute Genome Sequencing Center for Infectious Disease"/>
            <person name="Wu L."/>
            <person name="Ma J."/>
        </authorList>
    </citation>
    <scope>NUCLEOTIDE SEQUENCE [LARGE SCALE GENOMIC DNA]</scope>
    <source>
        <strain evidence="1 2">JCM 16328</strain>
    </source>
</reference>
<comment type="caution">
    <text evidence="1">The sequence shown here is derived from an EMBL/GenBank/DDBJ whole genome shotgun (WGS) entry which is preliminary data.</text>
</comment>
<dbReference type="EMBL" id="BAAADV010000007">
    <property type="protein sequence ID" value="GAA0679200.1"/>
    <property type="molecule type" value="Genomic_DNA"/>
</dbReference>
<gene>
    <name evidence="1" type="ORF">GCM10009020_29620</name>
</gene>
<name>A0AAV3TDB9_9EURY</name>
<sequence>MSADQHDLLEWFPTADKDRTSVSNVVGATPLGMSVRREVRFRDWADPVLVRCELEIRPTHAGGRIGVVEWTVIVLGKVSTVALERTERLYEEIDYDLTVDDLRDLTAELMSKQAHPFAKEGWSEVQD</sequence>
<protein>
    <submittedName>
        <fullName evidence="1">Uncharacterized protein</fullName>
    </submittedName>
</protein>
<dbReference type="AlphaFoldDB" id="A0AAV3TDB9"/>
<accession>A0AAV3TDB9</accession>
<proteinExistence type="predicted"/>
<organism evidence="1 2">
    <name type="scientific">Natronoarchaeum mannanilyticum</name>
    <dbReference type="NCBI Taxonomy" id="926360"/>
    <lineage>
        <taxon>Archaea</taxon>
        <taxon>Methanobacteriati</taxon>
        <taxon>Methanobacteriota</taxon>
        <taxon>Stenosarchaea group</taxon>
        <taxon>Halobacteria</taxon>
        <taxon>Halobacteriales</taxon>
        <taxon>Natronoarchaeaceae</taxon>
    </lineage>
</organism>
<evidence type="ECO:0000313" key="1">
    <source>
        <dbReference type="EMBL" id="GAA0679200.1"/>
    </source>
</evidence>